<dbReference type="STRING" id="1802461.A3B24_01500"/>
<dbReference type="GO" id="GO:0005524">
    <property type="term" value="F:ATP binding"/>
    <property type="evidence" value="ECO:0007669"/>
    <property type="project" value="UniProtKB-KW"/>
</dbReference>
<reference evidence="13 14" key="1">
    <citation type="journal article" date="2016" name="Nat. Commun.">
        <title>Thousands of microbial genomes shed light on interconnected biogeochemical processes in an aquifer system.</title>
        <authorList>
            <person name="Anantharaman K."/>
            <person name="Brown C.T."/>
            <person name="Hug L.A."/>
            <person name="Sharon I."/>
            <person name="Castelle C.J."/>
            <person name="Probst A.J."/>
            <person name="Thomas B.C."/>
            <person name="Singh A."/>
            <person name="Wilkins M.J."/>
            <person name="Karaoz U."/>
            <person name="Brodie E.L."/>
            <person name="Williams K.H."/>
            <person name="Hubbard S.S."/>
            <person name="Banfield J.F."/>
        </authorList>
    </citation>
    <scope>NUCLEOTIDE SEQUENCE [LARGE SCALE GENOMIC DNA]</scope>
</reference>
<keyword evidence="10" id="KW-0812">Transmembrane</keyword>
<evidence type="ECO:0000256" key="6">
    <source>
        <dbReference type="ARBA" id="ARBA00022741"/>
    </source>
</evidence>
<dbReference type="CDD" id="cd00082">
    <property type="entry name" value="HisKA"/>
    <property type="match status" value="1"/>
</dbReference>
<dbReference type="InterPro" id="IPR005467">
    <property type="entry name" value="His_kinase_dom"/>
</dbReference>
<evidence type="ECO:0000256" key="9">
    <source>
        <dbReference type="ARBA" id="ARBA00023012"/>
    </source>
</evidence>
<dbReference type="Pfam" id="PF02518">
    <property type="entry name" value="HATPase_c"/>
    <property type="match status" value="1"/>
</dbReference>
<evidence type="ECO:0000313" key="13">
    <source>
        <dbReference type="EMBL" id="OHA73069.1"/>
    </source>
</evidence>
<comment type="caution">
    <text evidence="13">The sequence shown here is derived from an EMBL/GenBank/DDBJ whole genome shotgun (WGS) entry which is preliminary data.</text>
</comment>
<keyword evidence="6" id="KW-0547">Nucleotide-binding</keyword>
<evidence type="ECO:0000313" key="14">
    <source>
        <dbReference type="Proteomes" id="UP000176917"/>
    </source>
</evidence>
<dbReference type="Gene3D" id="6.10.340.10">
    <property type="match status" value="1"/>
</dbReference>
<proteinExistence type="predicted"/>
<evidence type="ECO:0000256" key="8">
    <source>
        <dbReference type="ARBA" id="ARBA00022840"/>
    </source>
</evidence>
<dbReference type="SUPFAM" id="SSF158472">
    <property type="entry name" value="HAMP domain-like"/>
    <property type="match status" value="1"/>
</dbReference>
<dbReference type="CDD" id="cd00075">
    <property type="entry name" value="HATPase"/>
    <property type="match status" value="1"/>
</dbReference>
<dbReference type="EMBL" id="MHUG01000016">
    <property type="protein sequence ID" value="OHA73069.1"/>
    <property type="molecule type" value="Genomic_DNA"/>
</dbReference>
<dbReference type="InterPro" id="IPR050736">
    <property type="entry name" value="Sensor_HK_Regulatory"/>
</dbReference>
<organism evidence="13 14">
    <name type="scientific">Candidatus Wildermuthbacteria bacterium RIFCSPLOWO2_01_FULL_48_16</name>
    <dbReference type="NCBI Taxonomy" id="1802461"/>
    <lineage>
        <taxon>Bacteria</taxon>
        <taxon>Candidatus Wildermuthiibacteriota</taxon>
    </lineage>
</organism>
<dbReference type="InterPro" id="IPR003660">
    <property type="entry name" value="HAMP_dom"/>
</dbReference>
<dbReference type="GO" id="GO:0016020">
    <property type="term" value="C:membrane"/>
    <property type="evidence" value="ECO:0007669"/>
    <property type="project" value="UniProtKB-SubCell"/>
</dbReference>
<dbReference type="FunFam" id="3.30.565.10:FF:000037">
    <property type="entry name" value="Hybrid sensor histidine kinase/response regulator"/>
    <property type="match status" value="1"/>
</dbReference>
<evidence type="ECO:0000256" key="1">
    <source>
        <dbReference type="ARBA" id="ARBA00000085"/>
    </source>
</evidence>
<feature type="domain" description="Histidine kinase" evidence="11">
    <location>
        <begin position="123"/>
        <end position="343"/>
    </location>
</feature>
<gene>
    <name evidence="13" type="ORF">A3B24_01500</name>
</gene>
<dbReference type="PROSITE" id="PS50885">
    <property type="entry name" value="HAMP"/>
    <property type="match status" value="1"/>
</dbReference>
<accession>A0A1G2RL29</accession>
<keyword evidence="5" id="KW-0808">Transferase</keyword>
<dbReference type="Pfam" id="PF00672">
    <property type="entry name" value="HAMP"/>
    <property type="match status" value="1"/>
</dbReference>
<dbReference type="GO" id="GO:0000155">
    <property type="term" value="F:phosphorelay sensor kinase activity"/>
    <property type="evidence" value="ECO:0007669"/>
    <property type="project" value="InterPro"/>
</dbReference>
<dbReference type="InterPro" id="IPR003661">
    <property type="entry name" value="HisK_dim/P_dom"/>
</dbReference>
<keyword evidence="10" id="KW-1133">Transmembrane helix</keyword>
<dbReference type="SMART" id="SM00304">
    <property type="entry name" value="HAMP"/>
    <property type="match status" value="1"/>
</dbReference>
<sequence length="343" mass="38595">MRFSISLIVALIVLLLVLAGVLSVYFAVGKEQTIPLLMVAIANVEAVVLLVFLITRGVLQPLKGYMKTLHKVGESDFSVRMSLGGPKEIREFGQGLNSMIEKLEHAQEREKQIEQLKTEFVSLVAHQLRAPLSDIKWALDALSEEDLGKLTQKQRVVLQKTTTSNERMIRLVNDLLNVTRIEEGRYLFHRELSQLADILLVMVEAYKPRASRKEVELLLELPQKPPPMLLLDREKMELAVQNLVDNALKYTPANGRVTVTLLYDTKKVEVKVQDTGIGIPEKERQRVFEKFFRASNAKSKEPEGTGLGLYLAKNIVEAHGGAMQFQSKENEGSMFGFTLPVSK</sequence>
<keyword evidence="7" id="KW-0418">Kinase</keyword>
<comment type="catalytic activity">
    <reaction evidence="1">
        <text>ATP + protein L-histidine = ADP + protein N-phospho-L-histidine.</text>
        <dbReference type="EC" id="2.7.13.3"/>
    </reaction>
</comment>
<comment type="subcellular location">
    <subcellularLocation>
        <location evidence="2">Membrane</location>
    </subcellularLocation>
</comment>
<keyword evidence="8" id="KW-0067">ATP-binding</keyword>
<keyword evidence="10" id="KW-0472">Membrane</keyword>
<keyword evidence="4" id="KW-0597">Phosphoprotein</keyword>
<dbReference type="EC" id="2.7.13.3" evidence="3"/>
<evidence type="ECO:0000256" key="4">
    <source>
        <dbReference type="ARBA" id="ARBA00022553"/>
    </source>
</evidence>
<keyword evidence="9" id="KW-0902">Two-component regulatory system</keyword>
<evidence type="ECO:0000256" key="5">
    <source>
        <dbReference type="ARBA" id="ARBA00022679"/>
    </source>
</evidence>
<dbReference type="PANTHER" id="PTHR43711">
    <property type="entry name" value="TWO-COMPONENT HISTIDINE KINASE"/>
    <property type="match status" value="1"/>
</dbReference>
<dbReference type="AlphaFoldDB" id="A0A1G2RL29"/>
<dbReference type="Gene3D" id="3.30.565.10">
    <property type="entry name" value="Histidine kinase-like ATPase, C-terminal domain"/>
    <property type="match status" value="1"/>
</dbReference>
<dbReference type="CDD" id="cd06225">
    <property type="entry name" value="HAMP"/>
    <property type="match status" value="1"/>
</dbReference>
<dbReference type="PANTHER" id="PTHR43711:SF1">
    <property type="entry name" value="HISTIDINE KINASE 1"/>
    <property type="match status" value="1"/>
</dbReference>
<dbReference type="Pfam" id="PF00512">
    <property type="entry name" value="HisKA"/>
    <property type="match status" value="1"/>
</dbReference>
<dbReference type="Gene3D" id="1.10.287.130">
    <property type="match status" value="1"/>
</dbReference>
<feature type="transmembrane region" description="Helical" evidence="10">
    <location>
        <begin position="33"/>
        <end position="59"/>
    </location>
</feature>
<feature type="domain" description="HAMP" evidence="12">
    <location>
        <begin position="56"/>
        <end position="108"/>
    </location>
</feature>
<evidence type="ECO:0000259" key="12">
    <source>
        <dbReference type="PROSITE" id="PS50885"/>
    </source>
</evidence>
<dbReference type="SUPFAM" id="SSF55874">
    <property type="entry name" value="ATPase domain of HSP90 chaperone/DNA topoisomerase II/histidine kinase"/>
    <property type="match status" value="1"/>
</dbReference>
<dbReference type="SUPFAM" id="SSF47384">
    <property type="entry name" value="Homodimeric domain of signal transducing histidine kinase"/>
    <property type="match status" value="1"/>
</dbReference>
<dbReference type="SMART" id="SM00387">
    <property type="entry name" value="HATPase_c"/>
    <property type="match status" value="1"/>
</dbReference>
<dbReference type="InterPro" id="IPR036097">
    <property type="entry name" value="HisK_dim/P_sf"/>
</dbReference>
<dbReference type="InterPro" id="IPR003594">
    <property type="entry name" value="HATPase_dom"/>
</dbReference>
<evidence type="ECO:0000256" key="10">
    <source>
        <dbReference type="SAM" id="Phobius"/>
    </source>
</evidence>
<evidence type="ECO:0000256" key="7">
    <source>
        <dbReference type="ARBA" id="ARBA00022777"/>
    </source>
</evidence>
<evidence type="ECO:0000256" key="2">
    <source>
        <dbReference type="ARBA" id="ARBA00004370"/>
    </source>
</evidence>
<protein>
    <recommendedName>
        <fullName evidence="3">histidine kinase</fullName>
        <ecNumber evidence="3">2.7.13.3</ecNumber>
    </recommendedName>
</protein>
<dbReference type="PRINTS" id="PR00344">
    <property type="entry name" value="BCTRLSENSOR"/>
</dbReference>
<dbReference type="PROSITE" id="PS50109">
    <property type="entry name" value="HIS_KIN"/>
    <property type="match status" value="1"/>
</dbReference>
<dbReference type="InterPro" id="IPR036890">
    <property type="entry name" value="HATPase_C_sf"/>
</dbReference>
<dbReference type="Proteomes" id="UP000176917">
    <property type="component" value="Unassembled WGS sequence"/>
</dbReference>
<dbReference type="SMART" id="SM00388">
    <property type="entry name" value="HisKA"/>
    <property type="match status" value="1"/>
</dbReference>
<dbReference type="InterPro" id="IPR004358">
    <property type="entry name" value="Sig_transdc_His_kin-like_C"/>
</dbReference>
<evidence type="ECO:0000256" key="3">
    <source>
        <dbReference type="ARBA" id="ARBA00012438"/>
    </source>
</evidence>
<evidence type="ECO:0000259" key="11">
    <source>
        <dbReference type="PROSITE" id="PS50109"/>
    </source>
</evidence>
<name>A0A1G2RL29_9BACT</name>